<keyword evidence="2 3" id="KW-0802">TPR repeat</keyword>
<protein>
    <submittedName>
        <fullName evidence="5">Tetratricopeptide (TPR) repeat protein</fullName>
    </submittedName>
</protein>
<proteinExistence type="predicted"/>
<dbReference type="Proteomes" id="UP000523087">
    <property type="component" value="Unassembled WGS sequence"/>
</dbReference>
<dbReference type="SUPFAM" id="SSF48452">
    <property type="entry name" value="TPR-like"/>
    <property type="match status" value="1"/>
</dbReference>
<organism evidence="5 6">
    <name type="scientific">Thermaerobacillus caldiproteolyticus</name>
    <dbReference type="NCBI Taxonomy" id="247480"/>
    <lineage>
        <taxon>Bacteria</taxon>
        <taxon>Bacillati</taxon>
        <taxon>Bacillota</taxon>
        <taxon>Bacilli</taxon>
        <taxon>Bacillales</taxon>
        <taxon>Anoxybacillaceae</taxon>
        <taxon>Thermaerobacillus</taxon>
    </lineage>
</organism>
<dbReference type="AlphaFoldDB" id="A0A7V9Z8J8"/>
<evidence type="ECO:0000256" key="1">
    <source>
        <dbReference type="ARBA" id="ARBA00022737"/>
    </source>
</evidence>
<dbReference type="InterPro" id="IPR041656">
    <property type="entry name" value="TPR_5"/>
</dbReference>
<dbReference type="Pfam" id="PF12688">
    <property type="entry name" value="TPR_5"/>
    <property type="match status" value="1"/>
</dbReference>
<evidence type="ECO:0000313" key="6">
    <source>
        <dbReference type="Proteomes" id="UP000523087"/>
    </source>
</evidence>
<evidence type="ECO:0000259" key="4">
    <source>
        <dbReference type="Pfam" id="PF12688"/>
    </source>
</evidence>
<accession>A0A7V9Z8J8</accession>
<dbReference type="SMART" id="SM00028">
    <property type="entry name" value="TPR"/>
    <property type="match status" value="2"/>
</dbReference>
<feature type="repeat" description="TPR" evidence="3">
    <location>
        <begin position="72"/>
        <end position="105"/>
    </location>
</feature>
<dbReference type="EMBL" id="JACDUT010000008">
    <property type="protein sequence ID" value="MBA2875923.1"/>
    <property type="molecule type" value="Genomic_DNA"/>
</dbReference>
<dbReference type="RefSeq" id="WP_181556686.1">
    <property type="nucleotide sequence ID" value="NZ_JACDUT010000008.1"/>
</dbReference>
<evidence type="ECO:0000256" key="3">
    <source>
        <dbReference type="PROSITE-ProRule" id="PRU00339"/>
    </source>
</evidence>
<dbReference type="InterPro" id="IPR019734">
    <property type="entry name" value="TPR_rpt"/>
</dbReference>
<gene>
    <name evidence="5" type="ORF">HNR31_002717</name>
</gene>
<name>A0A7V9Z8J8_9BACL</name>
<dbReference type="InterPro" id="IPR011990">
    <property type="entry name" value="TPR-like_helical_dom_sf"/>
</dbReference>
<dbReference type="PANTHER" id="PTHR45586">
    <property type="entry name" value="TPR REPEAT-CONTAINING PROTEIN PA4667"/>
    <property type="match status" value="1"/>
</dbReference>
<dbReference type="PANTHER" id="PTHR45586:SF1">
    <property type="entry name" value="LIPOPOLYSACCHARIDE ASSEMBLY PROTEIN B"/>
    <property type="match status" value="1"/>
</dbReference>
<keyword evidence="1" id="KW-0677">Repeat</keyword>
<sequence>MSVPLALAIKLRNEGHLEQSRELLLDLVKRYPNDGEIHFYCGQVHDSMGLEKEAVEFYEKAVRLGLKEESLKDAFVCLGSTYRVLGKYDESLEVLTKAQQQFPDYRPVQIFLALTLYSLKRYSEAMEIVLKNLIDTTDDEELHSYQRALKYYADHLE</sequence>
<evidence type="ECO:0000313" key="5">
    <source>
        <dbReference type="EMBL" id="MBA2875923.1"/>
    </source>
</evidence>
<comment type="caution">
    <text evidence="5">The sequence shown here is derived from an EMBL/GenBank/DDBJ whole genome shotgun (WGS) entry which is preliminary data.</text>
</comment>
<keyword evidence="6" id="KW-1185">Reference proteome</keyword>
<feature type="domain" description="Tetratrico peptide repeat group 5" evidence="4">
    <location>
        <begin position="37"/>
        <end position="156"/>
    </location>
</feature>
<evidence type="ECO:0000256" key="2">
    <source>
        <dbReference type="ARBA" id="ARBA00022803"/>
    </source>
</evidence>
<dbReference type="InterPro" id="IPR051012">
    <property type="entry name" value="CellSynth/LPSAsmb/PSIAsmb"/>
</dbReference>
<reference evidence="5 6" key="1">
    <citation type="submission" date="2020-07" db="EMBL/GenBank/DDBJ databases">
        <title>Genomic Encyclopedia of Type Strains, Phase IV (KMG-IV): sequencing the most valuable type-strain genomes for metagenomic binning, comparative biology and taxonomic classification.</title>
        <authorList>
            <person name="Goeker M."/>
        </authorList>
    </citation>
    <scope>NUCLEOTIDE SEQUENCE [LARGE SCALE GENOMIC DNA]</scope>
    <source>
        <strain evidence="5 6">DSM 15730</strain>
    </source>
</reference>
<dbReference type="PROSITE" id="PS50005">
    <property type="entry name" value="TPR"/>
    <property type="match status" value="1"/>
</dbReference>
<dbReference type="Gene3D" id="1.25.40.10">
    <property type="entry name" value="Tetratricopeptide repeat domain"/>
    <property type="match status" value="1"/>
</dbReference>